<sequence>MSSTRTEVHQVLEVWFRKITITQKDDEYSLLLEVWFRKITATPFQENMLSLKIFQLSKMLLLLQTHHGYREL</sequence>
<evidence type="ECO:0000313" key="1">
    <source>
        <dbReference type="EMBL" id="KAA8541579.1"/>
    </source>
</evidence>
<accession>A0A5J5BFS1</accession>
<organism evidence="1 2">
    <name type="scientific">Nyssa sinensis</name>
    <dbReference type="NCBI Taxonomy" id="561372"/>
    <lineage>
        <taxon>Eukaryota</taxon>
        <taxon>Viridiplantae</taxon>
        <taxon>Streptophyta</taxon>
        <taxon>Embryophyta</taxon>
        <taxon>Tracheophyta</taxon>
        <taxon>Spermatophyta</taxon>
        <taxon>Magnoliopsida</taxon>
        <taxon>eudicotyledons</taxon>
        <taxon>Gunneridae</taxon>
        <taxon>Pentapetalae</taxon>
        <taxon>asterids</taxon>
        <taxon>Cornales</taxon>
        <taxon>Nyssaceae</taxon>
        <taxon>Nyssa</taxon>
    </lineage>
</organism>
<dbReference type="AlphaFoldDB" id="A0A5J5BFS1"/>
<dbReference type="EMBL" id="CM018035">
    <property type="protein sequence ID" value="KAA8541579.1"/>
    <property type="molecule type" value="Genomic_DNA"/>
</dbReference>
<keyword evidence="2" id="KW-1185">Reference proteome</keyword>
<protein>
    <submittedName>
        <fullName evidence="1">Uncharacterized protein</fullName>
    </submittedName>
</protein>
<dbReference type="Proteomes" id="UP000325577">
    <property type="component" value="Linkage Group LG12"/>
</dbReference>
<name>A0A5J5BFS1_9ASTE</name>
<evidence type="ECO:0000313" key="2">
    <source>
        <dbReference type="Proteomes" id="UP000325577"/>
    </source>
</evidence>
<reference evidence="1 2" key="1">
    <citation type="submission" date="2019-09" db="EMBL/GenBank/DDBJ databases">
        <title>A chromosome-level genome assembly of the Chinese tupelo Nyssa sinensis.</title>
        <authorList>
            <person name="Yang X."/>
            <person name="Kang M."/>
            <person name="Yang Y."/>
            <person name="Xiong H."/>
            <person name="Wang M."/>
            <person name="Zhang Z."/>
            <person name="Wang Z."/>
            <person name="Wu H."/>
            <person name="Ma T."/>
            <person name="Liu J."/>
            <person name="Xi Z."/>
        </authorList>
    </citation>
    <scope>NUCLEOTIDE SEQUENCE [LARGE SCALE GENOMIC DNA]</scope>
    <source>
        <strain evidence="1">J267</strain>
        <tissue evidence="1">Leaf</tissue>
    </source>
</reference>
<gene>
    <name evidence="1" type="ORF">F0562_022731</name>
</gene>
<proteinExistence type="predicted"/>